<sequence>MRQWIRLPLCTPCTQIRLQQRGSSAVAGGASADPAPPSSRVDPARVKTMGRRQDGGNLRGGELVLRHPWSSGGHPWRRRHRACLSPSFPFSSSSPAEGAATVRCFRSQSGNHREPPLFPFDRSRRRRKLPGSTTQSINYFPDFGWTLSSYGINAKSMHAMISQFLDRRIRRHGVDFYPVN</sequence>
<accession>A0A0E0HFA8</accession>
<feature type="region of interest" description="Disordered" evidence="1">
    <location>
        <begin position="105"/>
        <end position="133"/>
    </location>
</feature>
<feature type="region of interest" description="Disordered" evidence="1">
    <location>
        <begin position="24"/>
        <end position="64"/>
    </location>
</feature>
<dbReference type="HOGENOM" id="CLU_132307_0_0_1"/>
<proteinExistence type="predicted"/>
<name>A0A0E0HFA8_ORYNI</name>
<keyword evidence="3" id="KW-1185">Reference proteome</keyword>
<dbReference type="Gramene" id="ONIVA05G19390.1">
    <property type="protein sequence ID" value="ONIVA05G19390.1"/>
    <property type="gene ID" value="ONIVA05G19390"/>
</dbReference>
<organism evidence="2">
    <name type="scientific">Oryza nivara</name>
    <name type="common">Indian wild rice</name>
    <name type="synonym">Oryza sativa f. spontanea</name>
    <dbReference type="NCBI Taxonomy" id="4536"/>
    <lineage>
        <taxon>Eukaryota</taxon>
        <taxon>Viridiplantae</taxon>
        <taxon>Streptophyta</taxon>
        <taxon>Embryophyta</taxon>
        <taxon>Tracheophyta</taxon>
        <taxon>Spermatophyta</taxon>
        <taxon>Magnoliopsida</taxon>
        <taxon>Liliopsida</taxon>
        <taxon>Poales</taxon>
        <taxon>Poaceae</taxon>
        <taxon>BOP clade</taxon>
        <taxon>Oryzoideae</taxon>
        <taxon>Oryzeae</taxon>
        <taxon>Oryzinae</taxon>
        <taxon>Oryza</taxon>
    </lineage>
</organism>
<evidence type="ECO:0000256" key="1">
    <source>
        <dbReference type="SAM" id="MobiDB-lite"/>
    </source>
</evidence>
<dbReference type="EnsemblPlants" id="ONIVA05G19390.1">
    <property type="protein sequence ID" value="ONIVA05G19390.1"/>
    <property type="gene ID" value="ONIVA05G19390"/>
</dbReference>
<reference evidence="2" key="1">
    <citation type="submission" date="2015-04" db="UniProtKB">
        <authorList>
            <consortium name="EnsemblPlants"/>
        </authorList>
    </citation>
    <scope>IDENTIFICATION</scope>
    <source>
        <strain evidence="2">SL10</strain>
    </source>
</reference>
<feature type="compositionally biased region" description="Low complexity" evidence="1">
    <location>
        <begin position="24"/>
        <end position="41"/>
    </location>
</feature>
<dbReference type="AlphaFoldDB" id="A0A0E0HFA8"/>
<reference evidence="2" key="2">
    <citation type="submission" date="2018-04" db="EMBL/GenBank/DDBJ databases">
        <title>OnivRS2 (Oryza nivara Reference Sequence Version 2).</title>
        <authorList>
            <person name="Zhang J."/>
            <person name="Kudrna D."/>
            <person name="Lee S."/>
            <person name="Talag J."/>
            <person name="Rajasekar S."/>
            <person name="Welchert J."/>
            <person name="Hsing Y.-I."/>
            <person name="Wing R.A."/>
        </authorList>
    </citation>
    <scope>NUCLEOTIDE SEQUENCE [LARGE SCALE GENOMIC DNA]</scope>
    <source>
        <strain evidence="2">SL10</strain>
    </source>
</reference>
<protein>
    <submittedName>
        <fullName evidence="2">Uncharacterized protein</fullName>
    </submittedName>
</protein>
<dbReference type="Proteomes" id="UP000006591">
    <property type="component" value="Chromosome 5"/>
</dbReference>
<evidence type="ECO:0000313" key="2">
    <source>
        <dbReference type="EnsemblPlants" id="ONIVA05G19390.1"/>
    </source>
</evidence>
<evidence type="ECO:0000313" key="3">
    <source>
        <dbReference type="Proteomes" id="UP000006591"/>
    </source>
</evidence>